<evidence type="ECO:0000256" key="10">
    <source>
        <dbReference type="PROSITE-ProRule" id="PRU01360"/>
    </source>
</evidence>
<keyword evidence="9 10" id="KW-0998">Cell outer membrane</keyword>
<dbReference type="Proteomes" id="UP000276905">
    <property type="component" value="Unassembled WGS sequence"/>
</dbReference>
<evidence type="ECO:0000256" key="3">
    <source>
        <dbReference type="ARBA" id="ARBA00022448"/>
    </source>
</evidence>
<keyword evidence="4 10" id="KW-1134">Transmembrane beta strand</keyword>
<evidence type="ECO:0000256" key="7">
    <source>
        <dbReference type="ARBA" id="ARBA00023136"/>
    </source>
</evidence>
<evidence type="ECO:0000256" key="12">
    <source>
        <dbReference type="SAM" id="SignalP"/>
    </source>
</evidence>
<dbReference type="EMBL" id="RFES01000015">
    <property type="protein sequence ID" value="RSO52625.1"/>
    <property type="molecule type" value="Genomic_DNA"/>
</dbReference>
<comment type="similarity">
    <text evidence="2 10 11">Belongs to the TonB-dependent receptor family.</text>
</comment>
<protein>
    <submittedName>
        <fullName evidence="15">TonB-dependent siderophore receptor</fullName>
    </submittedName>
</protein>
<dbReference type="GO" id="GO:0015891">
    <property type="term" value="P:siderophore transport"/>
    <property type="evidence" value="ECO:0007669"/>
    <property type="project" value="InterPro"/>
</dbReference>
<dbReference type="InterPro" id="IPR036942">
    <property type="entry name" value="Beta-barrel_TonB_sf"/>
</dbReference>
<dbReference type="InterPro" id="IPR000531">
    <property type="entry name" value="Beta-barrel_TonB"/>
</dbReference>
<evidence type="ECO:0000313" key="15">
    <source>
        <dbReference type="EMBL" id="RSO52625.1"/>
    </source>
</evidence>
<dbReference type="RefSeq" id="WP_125699836.1">
    <property type="nucleotide sequence ID" value="NZ_RFES01000015.1"/>
</dbReference>
<organism evidence="15 16">
    <name type="scientific">Acinetobacter lactucae</name>
    <dbReference type="NCBI Taxonomy" id="1785128"/>
    <lineage>
        <taxon>Bacteria</taxon>
        <taxon>Pseudomonadati</taxon>
        <taxon>Pseudomonadota</taxon>
        <taxon>Gammaproteobacteria</taxon>
        <taxon>Moraxellales</taxon>
        <taxon>Moraxellaceae</taxon>
        <taxon>Acinetobacter</taxon>
        <taxon>Acinetobacter calcoaceticus/baumannii complex</taxon>
    </lineage>
</organism>
<name>A0A429JT13_9GAMM</name>
<dbReference type="SUPFAM" id="SSF56935">
    <property type="entry name" value="Porins"/>
    <property type="match status" value="1"/>
</dbReference>
<proteinExistence type="inferred from homology"/>
<dbReference type="NCBIfam" id="TIGR01783">
    <property type="entry name" value="TonB-siderophor"/>
    <property type="match status" value="1"/>
</dbReference>
<dbReference type="InterPro" id="IPR037066">
    <property type="entry name" value="Plug_dom_sf"/>
</dbReference>
<dbReference type="PANTHER" id="PTHR32552:SF82">
    <property type="entry name" value="FCUA PROTEIN"/>
    <property type="match status" value="1"/>
</dbReference>
<keyword evidence="8 15" id="KW-0675">Receptor</keyword>
<accession>A0A429JT13</accession>
<comment type="caution">
    <text evidence="15">The sequence shown here is derived from an EMBL/GenBank/DDBJ whole genome shotgun (WGS) entry which is preliminary data.</text>
</comment>
<feature type="domain" description="TonB-dependent receptor-like beta-barrel" evidence="13">
    <location>
        <begin position="281"/>
        <end position="684"/>
    </location>
</feature>
<dbReference type="GO" id="GO:0009279">
    <property type="term" value="C:cell outer membrane"/>
    <property type="evidence" value="ECO:0007669"/>
    <property type="project" value="UniProtKB-SubCell"/>
</dbReference>
<evidence type="ECO:0000259" key="14">
    <source>
        <dbReference type="Pfam" id="PF07715"/>
    </source>
</evidence>
<keyword evidence="12" id="KW-0732">Signal</keyword>
<dbReference type="Pfam" id="PF00593">
    <property type="entry name" value="TonB_dep_Rec_b-barrel"/>
    <property type="match status" value="1"/>
</dbReference>
<evidence type="ECO:0000256" key="4">
    <source>
        <dbReference type="ARBA" id="ARBA00022452"/>
    </source>
</evidence>
<evidence type="ECO:0000256" key="6">
    <source>
        <dbReference type="ARBA" id="ARBA00023077"/>
    </source>
</evidence>
<dbReference type="GO" id="GO:0038023">
    <property type="term" value="F:signaling receptor activity"/>
    <property type="evidence" value="ECO:0007669"/>
    <property type="project" value="InterPro"/>
</dbReference>
<evidence type="ECO:0000256" key="1">
    <source>
        <dbReference type="ARBA" id="ARBA00004571"/>
    </source>
</evidence>
<feature type="domain" description="TonB-dependent receptor plug" evidence="14">
    <location>
        <begin position="67"/>
        <end position="164"/>
    </location>
</feature>
<dbReference type="Gene3D" id="2.40.170.20">
    <property type="entry name" value="TonB-dependent receptor, beta-barrel domain"/>
    <property type="match status" value="1"/>
</dbReference>
<dbReference type="GO" id="GO:0015344">
    <property type="term" value="F:siderophore uptake transmembrane transporter activity"/>
    <property type="evidence" value="ECO:0007669"/>
    <property type="project" value="TreeGrafter"/>
</dbReference>
<evidence type="ECO:0000256" key="8">
    <source>
        <dbReference type="ARBA" id="ARBA00023170"/>
    </source>
</evidence>
<evidence type="ECO:0000256" key="9">
    <source>
        <dbReference type="ARBA" id="ARBA00023237"/>
    </source>
</evidence>
<dbReference type="PANTHER" id="PTHR32552">
    <property type="entry name" value="FERRICHROME IRON RECEPTOR-RELATED"/>
    <property type="match status" value="1"/>
</dbReference>
<gene>
    <name evidence="15" type="ORF">EA756_17990</name>
</gene>
<keyword evidence="7 10" id="KW-0472">Membrane</keyword>
<keyword evidence="6 11" id="KW-0798">TonB box</keyword>
<dbReference type="AlphaFoldDB" id="A0A429JT13"/>
<keyword evidence="3 10" id="KW-0813">Transport</keyword>
<feature type="signal peptide" evidence="12">
    <location>
        <begin position="1"/>
        <end position="28"/>
    </location>
</feature>
<dbReference type="Gene3D" id="2.170.130.10">
    <property type="entry name" value="TonB-dependent receptor, plug domain"/>
    <property type="match status" value="1"/>
</dbReference>
<dbReference type="CDD" id="cd01347">
    <property type="entry name" value="ligand_gated_channel"/>
    <property type="match status" value="1"/>
</dbReference>
<evidence type="ECO:0000256" key="2">
    <source>
        <dbReference type="ARBA" id="ARBA00009810"/>
    </source>
</evidence>
<dbReference type="PROSITE" id="PS52016">
    <property type="entry name" value="TONB_DEPENDENT_REC_3"/>
    <property type="match status" value="1"/>
</dbReference>
<evidence type="ECO:0000256" key="11">
    <source>
        <dbReference type="RuleBase" id="RU003357"/>
    </source>
</evidence>
<dbReference type="InterPro" id="IPR039426">
    <property type="entry name" value="TonB-dep_rcpt-like"/>
</dbReference>
<dbReference type="InterPro" id="IPR012910">
    <property type="entry name" value="Plug_dom"/>
</dbReference>
<evidence type="ECO:0000259" key="13">
    <source>
        <dbReference type="Pfam" id="PF00593"/>
    </source>
</evidence>
<evidence type="ECO:0000313" key="16">
    <source>
        <dbReference type="Proteomes" id="UP000276905"/>
    </source>
</evidence>
<dbReference type="InterPro" id="IPR010105">
    <property type="entry name" value="TonB_sidphr_rcpt"/>
</dbReference>
<sequence length="715" mass="78482">MKHFSKKRLVNSISLAFLGLSANQSLFAAEVSMLPTIKVQAEQKPESFAKGNLASQANLGVLGNKKIIDTPFSITEYTSGIIEEQQASTVGDVLKNDPAIRITTNQGHLNENFKVRGFDLNHEDMAYNGLYGVAPYGRVPTEFLESITLLKGPNALVSGVAPTGSVGGVIIAHSKRADKELTRLFSSFEDQNYYQSGFDIARRFGQQKEFGIRLNGVYGDGEHIIEEMNDRHVSGALAADYTTDKLKINFDSYAIKENRKGGSPAMVAMGGNNSINQVIAPPKGNSNFFPHLRGNTESKFVGLSSEYKFTPDFKAFAGIGYIEKEYQGHLFGTRMIITDTNGAATSQYYQVGSKEHNTAANVGFENKFNTGSVKHTVSLRADYLKRKYTQHKAATTAAFNTNLYQPSANGGMPTTLPDIVPFGDNEYISYTLTDQISMLDDKLQLILGARYQNIDTKNLVKNTSYSKDKVSPSLGIVIKPFGESISFYASYVEGLSEGTTVDNNKDANNRRTFAPFQTKQYEVGAKYQVGTWLNTLAIYQIEKPNTMALPFSDPQDKNITQITVDGAETRSRGIEWGFSGEVLDGLNLLGNLAYIKTEITKAQINVGNDIYGVPKLTGSLGLDYQVPQIEGLNLTTRATYVGEQYLNSANTLELPSYTVVDIGARYKTVLGGVSTTFLANVDNVANKKYWEGVFNDNYAVIGGARTYKVGLTFDF</sequence>
<comment type="subcellular location">
    <subcellularLocation>
        <location evidence="1 10">Cell outer membrane</location>
        <topology evidence="1 10">Multi-pass membrane protein</topology>
    </subcellularLocation>
</comment>
<keyword evidence="5 10" id="KW-0812">Transmembrane</keyword>
<evidence type="ECO:0000256" key="5">
    <source>
        <dbReference type="ARBA" id="ARBA00022692"/>
    </source>
</evidence>
<reference evidence="15 16" key="1">
    <citation type="submission" date="2018-10" db="EMBL/GenBank/DDBJ databases">
        <title>GWAS and RNA-Seq identify cryptic mechanisms of antimicrobial resistance in Acinetobacter baumannii.</title>
        <authorList>
            <person name="Sahl J.W."/>
        </authorList>
    </citation>
    <scope>NUCLEOTIDE SEQUENCE [LARGE SCALE GENOMIC DNA]</scope>
    <source>
        <strain evidence="15 16">TG41018</strain>
    </source>
</reference>
<feature type="chain" id="PRO_5019394152" evidence="12">
    <location>
        <begin position="29"/>
        <end position="715"/>
    </location>
</feature>
<dbReference type="Pfam" id="PF07715">
    <property type="entry name" value="Plug"/>
    <property type="match status" value="1"/>
</dbReference>